<protein>
    <submittedName>
        <fullName evidence="2">RHS repeat-associated core domain-containing protein</fullName>
    </submittedName>
</protein>
<reference evidence="2 3" key="1">
    <citation type="journal article" date="2023" name="J Bioinform Genom">
        <title>Complete genome sequence of the bacterium Pseudomonas shirazica hy376 from natural waters of algiers.</title>
        <authorList>
            <person name="Haffaressas Y."/>
            <person name="Seghouani N."/>
            <person name="Arzamasceva V.O."/>
            <person name="Tepeeva A.N."/>
            <person name="Vasilenko O.V."/>
        </authorList>
    </citation>
    <scope>NUCLEOTIDE SEQUENCE [LARGE SCALE GENOMIC DNA]</scope>
    <source>
        <strain evidence="2 3">HY376</strain>
    </source>
</reference>
<evidence type="ECO:0000256" key="1">
    <source>
        <dbReference type="SAM" id="MobiDB-lite"/>
    </source>
</evidence>
<evidence type="ECO:0000313" key="3">
    <source>
        <dbReference type="Proteomes" id="UP001258940"/>
    </source>
</evidence>
<dbReference type="Proteomes" id="UP001258940">
    <property type="component" value="Chromosome"/>
</dbReference>
<dbReference type="InterPro" id="IPR022385">
    <property type="entry name" value="Rhs_assc_core"/>
</dbReference>
<dbReference type="RefSeq" id="WP_309668863.1">
    <property type="nucleotide sequence ID" value="NZ_CP127845.1"/>
</dbReference>
<dbReference type="EMBL" id="CP127845">
    <property type="protein sequence ID" value="WMY83689.1"/>
    <property type="molecule type" value="Genomic_DNA"/>
</dbReference>
<sequence length="273" mass="30111">MSDVPLSLLSPGKTTLLQVDEVGSIVAERGSRQGEWSFLPYGQLSSQQAVGALRFVGQWFDPVVQGYFLGNGLRLYIPAIMRFLSPDSLSPFAAGGINGYVYCSGDPVNFHDPSGRARTGLTKLLKDLKLPKRPLRGYLKPLGRPENFEQKRIVFRATKNADFKQFVFKGAAKITGEKLDANYSGMNSFLGTEHFYRFGELYIPERTVPPEAVKGLKRAGFELIRFDLDGYLSTFYTGASSDESEGEDNPHPPRNSNLYVADPVAAGAGIRRS</sequence>
<evidence type="ECO:0000313" key="2">
    <source>
        <dbReference type="EMBL" id="WMY83689.1"/>
    </source>
</evidence>
<proteinExistence type="predicted"/>
<dbReference type="Gene3D" id="2.180.10.10">
    <property type="entry name" value="RHS repeat-associated core"/>
    <property type="match status" value="1"/>
</dbReference>
<dbReference type="NCBIfam" id="TIGR03696">
    <property type="entry name" value="Rhs_assc_core"/>
    <property type="match status" value="1"/>
</dbReference>
<name>A0ABY9SJW8_9PSED</name>
<keyword evidence="3" id="KW-1185">Reference proteome</keyword>
<feature type="region of interest" description="Disordered" evidence="1">
    <location>
        <begin position="239"/>
        <end position="273"/>
    </location>
</feature>
<organism evidence="2 3">
    <name type="scientific">Pseudomonas shirazica</name>
    <dbReference type="NCBI Taxonomy" id="1940636"/>
    <lineage>
        <taxon>Bacteria</taxon>
        <taxon>Pseudomonadati</taxon>
        <taxon>Pseudomonadota</taxon>
        <taxon>Gammaproteobacteria</taxon>
        <taxon>Pseudomonadales</taxon>
        <taxon>Pseudomonadaceae</taxon>
        <taxon>Pseudomonas</taxon>
    </lineage>
</organism>
<dbReference type="SUPFAM" id="SSF56399">
    <property type="entry name" value="ADP-ribosylation"/>
    <property type="match status" value="1"/>
</dbReference>
<accession>A0ABY9SJW8</accession>
<gene>
    <name evidence="2" type="ORF">QR297_17145</name>
</gene>